<feature type="domain" description="Protein NO VEIN C-terminal" evidence="2">
    <location>
        <begin position="2590"/>
        <end position="2670"/>
    </location>
</feature>
<dbReference type="GO" id="GO:0005634">
    <property type="term" value="C:nucleus"/>
    <property type="evidence" value="ECO:0007669"/>
    <property type="project" value="TreeGrafter"/>
</dbReference>
<feature type="compositionally biased region" description="Polar residues" evidence="1">
    <location>
        <begin position="352"/>
        <end position="370"/>
    </location>
</feature>
<dbReference type="GO" id="GO:0048364">
    <property type="term" value="P:root development"/>
    <property type="evidence" value="ECO:0007669"/>
    <property type="project" value="TreeGrafter"/>
</dbReference>
<dbReference type="InterPro" id="IPR052957">
    <property type="entry name" value="Auxin_embryo_med"/>
</dbReference>
<evidence type="ECO:0000256" key="1">
    <source>
        <dbReference type="SAM" id="MobiDB-lite"/>
    </source>
</evidence>
<sequence length="2707" mass="303801">MYGQPPRFTRRPAGGRGPASPPQHNPLYPQSPNYYLPNPNLAPPLNQFIQTPNFHFQNPNFSIPTPSFPVRSPNPRPRSNEALDRIDRAALKARAELLAAGESVTAWKVSQAALLTLKAESWESLGFQMQQVPSLYRLMVIEGKVNAFIHCFVGVQKITSLYDLELAICKNEGTEKFDELDLGPLVRHPLVVHYFGVSSEVKDVFKITSVEIITFLSAFMRKKHKDIKADELLDFIAKKKSVEREELLGVRIQSLGMHMSHIKQGWNFEQASIKKYIGDAKPTSGNKRRKRPLFTSQKKQLDEHFGRISERVNSFTSAHEDFCGKHIKFNSSSSEDVSDSSSDGEGNRDENLPQNSGRYQSQNENSSDRVSSCPYPSIIEERTRLGLKSDVGPNPSTASSSLIDNELSKPLKRKRQSENLSTGTPAHELLKRDEVDAHRLINNKQFNMSKANKKKLKFLSQINDVELSRDNDSIRMFILTWKEACRENNVTEVLDRMIQFYKTRKGKKVKAMFMQKPCAELLNVAVEAIKTGMCDSVYDTLQTLNQLDVANPLPKKCIEAVSIEVEPSEKKIVAIGRDLAYQHSVTAEDIVKKLVTYFANDLETVGKGNPSFGAKIIFLRKLSKFEFWLAEQFSVENFMSLGYGDFFTFIEQHISLLPHAFQRCLSVEMCENISLGACMLQHQLDVLLYQASNSLLENEILSEQKISELLARQFPSICLKLVTDGSLKNIEELLKGKKQYESSNIVLFSATLFGKSSSEYISDHNGNPDGSDSCVGHNTGVLGTVSTKDALEALIRAPMLTDLDSWSHWGHKFYPSFGPLLPWLLTEVNSRELLCLVTKEGKVMRIDPSASLDSFLEAFLRGSSFETAVQLLSLVALYGGDCNVPLSLLKCHARKAFEVIIRNSLDDELDNNNGKLFNRGLVFVEAANNGENKNRCGFDRAMSIAAKFFLNCLGCLPVEIHKFAADLLLTGLQFVTKEAPLAILNECNNMKQRCMLHDAGLSLGIAEWINDYNAFCLTRSQELALSSTQTSLIDASFKCTDANTYTQKAGDSFPFTGDEVNVPLVTTQPNEQHKEVCTTKMNMETSINIAHESKHFSQGDEVNSPDTVVESIRREEFGLDPDLMASESSMLKKQHARLGRALHCLSQELYSQDSHFLLELVQNADDNVYPGNVEPTLTFILMEGCIVVLNNERGFSGDNIRALCDVGNSTKKEPSAGYIGKKGIGFKSVFRVSDAPEIHSNGFHIKFDISEGQIGFVLPTRIPPCDVESFSKLVKQDADENDNIWNTCIVLPFRSKFSEALPMDKIASMFSDLHPSLLLFLHRLQCIRFRNMLSDSLTVMRKEILGSGIIKVSLGNEKLTWFVVSDKLNSGAIRPDVKTTEISIAFTLHDLGNEEYIPRLDQQPVFAYLPLRTYGMKFIIQGDFILPSSREEVDGDSPWNQWLLSEFPRLFVSAEKSFCSLPCYRAKQGKAVSAFMSFVPLVGEVHGFFSSVPRMIISKLRRSNCLLLDGDIDEWVPPCKVIRNWTDQTRDLLPDSLLSQHLGLGLLHRDTILSDALAKALGIEEYGPRILLQVLSSLCNSGDGLRSMGFSWLTSWLNAIYLMSFHSGKVISHNTTELDILTKLRKIPFIPLSDGKYASLTDGTIWLHSDADSEYIPEAFPKLYANLRTVNPVLLPAVTNSKILQNDTYMVDNVTKMLCLAGVERLSAHEIVKVHILPALSSVKNGQDDNEMIEYLSFVMFHLQSKCSNCCSAEREQILSELCSKAYILTNYGYKRLADTAIHFSNDFANPIDMNKLINGIELKWHEIDNNYLKHPITKSVSDGILKWRNFFKDLGVTDFVQVVETKKCVSRISEVLNIMSDKDMISSNSIVDDWESNELIHLLSQLSSVGNRDKCSYLLEIFDTLWDEYFSNKVSGYCNTSSGEKIAFKSSLLSSLHDARWIATAVGEDLYYPKDVFHDCETVRSILGVNVPYAVPKVKSTKLLNDLGFKIHVTVDDILSILQVWRTSQIPFRASISQMSKLYTCVSNEIVASKSKVMSTLTSGAFIFVPYLAGSLSQDVVSGVLLSPEEVYWHDLTGSVDQIEGKCPSTDLVGKTHGPCSNMLKSIYPGLHDFFVNECGVQESPPFRNYLQILQQLSAVALPSQAAKIVFQVFSTCADGLKSGELSSKDIDYFKECLLHLDFTVLPTSVDRWISLHPSFGLVCWSDDEKLRKEFKHCDHIEFLYFGELSDDEKETLQKKMSVFMRQLGIHALSEVVTREAIYYGPAESGFKTLLINWALPFAQRYIYKSYPDRYNQLKQSGFVDICQLRIVVVEKLYYRNVIKRSDVSSKKRRECSCLLQGNLLYVAQDSDSHSIFLELSRQLVDGNPELHLANFLHMITTMAESGSTEEQTEFFILNSQKVPKLPVEESAWALPSALPSAENDDNTLSRSVTTVIDEPNSLSKRRYNVNSNWPPANWKTAPGFGSAYANGFMTKPSNTVQLRKENNDDDLSCPIDSATIIKANADRTVEDESVALLADINIDSEYLEIQADYASNMVLPGMNVDFDSVDVVATTEDPNTGSVIPYERDQLSIGNANVQQALLTGRLGELVAYRYFSGKFGATCVKWVNETHETGFPYDIVVGDEYVEVKATKSARKDWFNITAREWQFAAEKGECYSIARVTLRGNDMAKLTVYKNPARLCKLGQLQLAILIPRLQHNKDIASC</sequence>
<dbReference type="SUPFAM" id="SSF55874">
    <property type="entry name" value="ATPase domain of HSP90 chaperone/DNA topoisomerase II/histidine kinase"/>
    <property type="match status" value="1"/>
</dbReference>
<feature type="compositionally biased region" description="Low complexity" evidence="1">
    <location>
        <begin position="25"/>
        <end position="36"/>
    </location>
</feature>
<gene>
    <name evidence="3" type="ORF">POM88_022936</name>
</gene>
<dbReference type="NCBIfam" id="NF047352">
    <property type="entry name" value="P_loop_sacsin"/>
    <property type="match status" value="1"/>
</dbReference>
<dbReference type="Proteomes" id="UP001237642">
    <property type="component" value="Unassembled WGS sequence"/>
</dbReference>
<dbReference type="GO" id="GO:0010305">
    <property type="term" value="P:leaf vascular tissue pattern formation"/>
    <property type="evidence" value="ECO:0007669"/>
    <property type="project" value="TreeGrafter"/>
</dbReference>
<feature type="region of interest" description="Disordered" evidence="1">
    <location>
        <begin position="328"/>
        <end position="427"/>
    </location>
</feature>
<dbReference type="Gene3D" id="3.30.565.10">
    <property type="entry name" value="Histidine kinase-like ATPase, C-terminal domain"/>
    <property type="match status" value="1"/>
</dbReference>
<dbReference type="PANTHER" id="PTHR32387:SF0">
    <property type="entry name" value="PROTEIN NO VEIN"/>
    <property type="match status" value="1"/>
</dbReference>
<reference evidence="3" key="2">
    <citation type="submission" date="2023-05" db="EMBL/GenBank/DDBJ databases">
        <authorList>
            <person name="Schelkunov M.I."/>
        </authorList>
    </citation>
    <scope>NUCLEOTIDE SEQUENCE</scope>
    <source>
        <strain evidence="3">Hsosn_3</strain>
        <tissue evidence="3">Leaf</tissue>
    </source>
</reference>
<feature type="region of interest" description="Disordered" evidence="1">
    <location>
        <begin position="1"/>
        <end position="36"/>
    </location>
</feature>
<name>A0AAD8MU12_9APIA</name>
<evidence type="ECO:0000259" key="2">
    <source>
        <dbReference type="Pfam" id="PF13020"/>
    </source>
</evidence>
<evidence type="ECO:0000313" key="4">
    <source>
        <dbReference type="Proteomes" id="UP001237642"/>
    </source>
</evidence>
<organism evidence="3 4">
    <name type="scientific">Heracleum sosnowskyi</name>
    <dbReference type="NCBI Taxonomy" id="360622"/>
    <lineage>
        <taxon>Eukaryota</taxon>
        <taxon>Viridiplantae</taxon>
        <taxon>Streptophyta</taxon>
        <taxon>Embryophyta</taxon>
        <taxon>Tracheophyta</taxon>
        <taxon>Spermatophyta</taxon>
        <taxon>Magnoliopsida</taxon>
        <taxon>eudicotyledons</taxon>
        <taxon>Gunneridae</taxon>
        <taxon>Pentapetalae</taxon>
        <taxon>asterids</taxon>
        <taxon>campanulids</taxon>
        <taxon>Apiales</taxon>
        <taxon>Apiaceae</taxon>
        <taxon>Apioideae</taxon>
        <taxon>apioid superclade</taxon>
        <taxon>Tordylieae</taxon>
        <taxon>Tordyliinae</taxon>
        <taxon>Heracleum</taxon>
    </lineage>
</organism>
<dbReference type="InterPro" id="IPR024975">
    <property type="entry name" value="NOV_C"/>
</dbReference>
<comment type="caution">
    <text evidence="3">The sequence shown here is derived from an EMBL/GenBank/DDBJ whole genome shotgun (WGS) entry which is preliminary data.</text>
</comment>
<dbReference type="Pfam" id="PF13020">
    <property type="entry name" value="NOV_C"/>
    <property type="match status" value="1"/>
</dbReference>
<evidence type="ECO:0000313" key="3">
    <source>
        <dbReference type="EMBL" id="KAK1385201.1"/>
    </source>
</evidence>
<feature type="compositionally biased region" description="Polar residues" evidence="1">
    <location>
        <begin position="394"/>
        <end position="403"/>
    </location>
</feature>
<keyword evidence="4" id="KW-1185">Reference proteome</keyword>
<feature type="compositionally biased region" description="Low complexity" evidence="1">
    <location>
        <begin position="331"/>
        <end position="343"/>
    </location>
</feature>
<proteinExistence type="predicted"/>
<dbReference type="InterPro" id="IPR036890">
    <property type="entry name" value="HATPase_C_sf"/>
</dbReference>
<protein>
    <submittedName>
        <fullName evidence="3">Sacsin</fullName>
    </submittedName>
</protein>
<dbReference type="EMBL" id="JAUIZM010000005">
    <property type="protein sequence ID" value="KAK1385201.1"/>
    <property type="molecule type" value="Genomic_DNA"/>
</dbReference>
<accession>A0AAD8MU12</accession>
<dbReference type="PANTHER" id="PTHR32387">
    <property type="entry name" value="WU:FJ29H11"/>
    <property type="match status" value="1"/>
</dbReference>
<reference evidence="3" key="1">
    <citation type="submission" date="2023-02" db="EMBL/GenBank/DDBJ databases">
        <title>Genome of toxic invasive species Heracleum sosnowskyi carries increased number of genes despite the absence of recent whole-genome duplications.</title>
        <authorList>
            <person name="Schelkunov M."/>
            <person name="Shtratnikova V."/>
            <person name="Makarenko M."/>
            <person name="Klepikova A."/>
            <person name="Omelchenko D."/>
            <person name="Novikova G."/>
            <person name="Obukhova E."/>
            <person name="Bogdanov V."/>
            <person name="Penin A."/>
            <person name="Logacheva M."/>
        </authorList>
    </citation>
    <scope>NUCLEOTIDE SEQUENCE</scope>
    <source>
        <strain evidence="3">Hsosn_3</strain>
        <tissue evidence="3">Leaf</tissue>
    </source>
</reference>
<dbReference type="GO" id="GO:0009793">
    <property type="term" value="P:embryo development ending in seed dormancy"/>
    <property type="evidence" value="ECO:0007669"/>
    <property type="project" value="TreeGrafter"/>
</dbReference>